<accession>A0A3M7SZC2</accession>
<proteinExistence type="predicted"/>
<name>A0A3M7SZC2_BRAPC</name>
<dbReference type="Proteomes" id="UP000276133">
    <property type="component" value="Unassembled WGS sequence"/>
</dbReference>
<dbReference type="EMBL" id="REGN01000559">
    <property type="protein sequence ID" value="RNA41096.1"/>
    <property type="molecule type" value="Genomic_DNA"/>
</dbReference>
<reference evidence="1 2" key="1">
    <citation type="journal article" date="2018" name="Sci. Rep.">
        <title>Genomic signatures of local adaptation to the degree of environmental predictability in rotifers.</title>
        <authorList>
            <person name="Franch-Gras L."/>
            <person name="Hahn C."/>
            <person name="Garcia-Roger E.M."/>
            <person name="Carmona M.J."/>
            <person name="Serra M."/>
            <person name="Gomez A."/>
        </authorList>
    </citation>
    <scope>NUCLEOTIDE SEQUENCE [LARGE SCALE GENOMIC DNA]</scope>
    <source>
        <strain evidence="1">HYR1</strain>
    </source>
</reference>
<gene>
    <name evidence="1" type="ORF">BpHYR1_006553</name>
</gene>
<evidence type="ECO:0000313" key="1">
    <source>
        <dbReference type="EMBL" id="RNA41096.1"/>
    </source>
</evidence>
<comment type="caution">
    <text evidence="1">The sequence shown here is derived from an EMBL/GenBank/DDBJ whole genome shotgun (WGS) entry which is preliminary data.</text>
</comment>
<keyword evidence="2" id="KW-1185">Reference proteome</keyword>
<sequence length="80" mass="9639">MFITESWINLHKILVAKNVEYRTNFGLKNFILLKNKADSKFQSVQNFSLNFYQRNALYCFSQFEYFLRFFSNFCAKIGEI</sequence>
<evidence type="ECO:0000313" key="2">
    <source>
        <dbReference type="Proteomes" id="UP000276133"/>
    </source>
</evidence>
<dbReference type="AlphaFoldDB" id="A0A3M7SZC2"/>
<protein>
    <submittedName>
        <fullName evidence="1">Uncharacterized protein</fullName>
    </submittedName>
</protein>
<organism evidence="1 2">
    <name type="scientific">Brachionus plicatilis</name>
    <name type="common">Marine rotifer</name>
    <name type="synonym">Brachionus muelleri</name>
    <dbReference type="NCBI Taxonomy" id="10195"/>
    <lineage>
        <taxon>Eukaryota</taxon>
        <taxon>Metazoa</taxon>
        <taxon>Spiralia</taxon>
        <taxon>Gnathifera</taxon>
        <taxon>Rotifera</taxon>
        <taxon>Eurotatoria</taxon>
        <taxon>Monogononta</taxon>
        <taxon>Pseudotrocha</taxon>
        <taxon>Ploima</taxon>
        <taxon>Brachionidae</taxon>
        <taxon>Brachionus</taxon>
    </lineage>
</organism>